<dbReference type="RefSeq" id="WP_251611374.1">
    <property type="nucleotide sequence ID" value="NZ_JAMQJY010000004.1"/>
</dbReference>
<keyword evidence="1" id="KW-0812">Transmembrane</keyword>
<organism evidence="2 3">
    <name type="scientific">Alkalicoccobacillus plakortidis</name>
    <dbReference type="NCBI Taxonomy" id="444060"/>
    <lineage>
        <taxon>Bacteria</taxon>
        <taxon>Bacillati</taxon>
        <taxon>Bacillota</taxon>
        <taxon>Bacilli</taxon>
        <taxon>Bacillales</taxon>
        <taxon>Bacillaceae</taxon>
        <taxon>Alkalicoccobacillus</taxon>
    </lineage>
</organism>
<sequence length="61" mass="7046">MSSFTRYIIVSLSTVLFIVLVFMNFIGQWSADPVIQVLFFFIMIISVFNVGVMTSQRFEKS</sequence>
<keyword evidence="3" id="KW-1185">Reference proteome</keyword>
<protein>
    <submittedName>
        <fullName evidence="2">Uncharacterized protein</fullName>
    </submittedName>
</protein>
<comment type="caution">
    <text evidence="2">The sequence shown here is derived from an EMBL/GenBank/DDBJ whole genome shotgun (WGS) entry which is preliminary data.</text>
</comment>
<dbReference type="Proteomes" id="UP001203665">
    <property type="component" value="Unassembled WGS sequence"/>
</dbReference>
<reference evidence="2" key="1">
    <citation type="submission" date="2022-06" db="EMBL/GenBank/DDBJ databases">
        <title>Alkalicoccobacillus porphyridii sp. nov., isolated from a marine red alga, Porphyridium purpureum and reclassification of Shouchella plakortidis and Shouchella gibsonii as Alkalicoccobacillus plakortidis comb. nov. and Alkalicoccobacillus gibsonii comb. nov.</title>
        <authorList>
            <person name="Kim K.H."/>
            <person name="Lee J.K."/>
            <person name="Han D.M."/>
            <person name="Baek J.H."/>
            <person name="Jeon C.O."/>
        </authorList>
    </citation>
    <scope>NUCLEOTIDE SEQUENCE</scope>
    <source>
        <strain evidence="2">DSM 19153</strain>
    </source>
</reference>
<feature type="transmembrane region" description="Helical" evidence="1">
    <location>
        <begin position="7"/>
        <end position="27"/>
    </location>
</feature>
<keyword evidence="1" id="KW-1133">Transmembrane helix</keyword>
<keyword evidence="1" id="KW-0472">Membrane</keyword>
<proteinExistence type="predicted"/>
<evidence type="ECO:0000256" key="1">
    <source>
        <dbReference type="SAM" id="Phobius"/>
    </source>
</evidence>
<feature type="transmembrane region" description="Helical" evidence="1">
    <location>
        <begin position="33"/>
        <end position="52"/>
    </location>
</feature>
<dbReference type="EMBL" id="JAMQJY010000004">
    <property type="protein sequence ID" value="MCM2677574.1"/>
    <property type="molecule type" value="Genomic_DNA"/>
</dbReference>
<gene>
    <name evidence="2" type="ORF">NDM98_20415</name>
</gene>
<evidence type="ECO:0000313" key="3">
    <source>
        <dbReference type="Proteomes" id="UP001203665"/>
    </source>
</evidence>
<name>A0ABT0XNV0_9BACI</name>
<evidence type="ECO:0000313" key="2">
    <source>
        <dbReference type="EMBL" id="MCM2677574.1"/>
    </source>
</evidence>
<accession>A0ABT0XNV0</accession>